<dbReference type="Pfam" id="PF00096">
    <property type="entry name" value="zf-C2H2"/>
    <property type="match status" value="1"/>
</dbReference>
<evidence type="ECO:0000256" key="4">
    <source>
        <dbReference type="ARBA" id="ARBA00022833"/>
    </source>
</evidence>
<dbReference type="OrthoDB" id="6077919at2759"/>
<dbReference type="GO" id="GO:0000976">
    <property type="term" value="F:transcription cis-regulatory region binding"/>
    <property type="evidence" value="ECO:0007669"/>
    <property type="project" value="TreeGrafter"/>
</dbReference>
<keyword evidence="6" id="KW-0804">Transcription</keyword>
<dbReference type="EMBL" id="AACS02000012">
    <property type="protein sequence ID" value="EAU86693.2"/>
    <property type="molecule type" value="Genomic_DNA"/>
</dbReference>
<dbReference type="AlphaFoldDB" id="A8NN57"/>
<accession>A8NN57</accession>
<keyword evidence="11" id="KW-1185">Reference proteome</keyword>
<evidence type="ECO:0000256" key="6">
    <source>
        <dbReference type="ARBA" id="ARBA00023163"/>
    </source>
</evidence>
<protein>
    <recommendedName>
        <fullName evidence="9">C2H2-type domain-containing protein</fullName>
    </recommendedName>
</protein>
<dbReference type="VEuPathDB" id="FungiDB:CC1G_06454"/>
<evidence type="ECO:0000256" key="8">
    <source>
        <dbReference type="SAM" id="MobiDB-lite"/>
    </source>
</evidence>
<sequence>MMSPSEEHINAALKRLERLTCRLCNSVFPTRNALFEHIPTHAMDKPSVSQTPQPIERLTCRLCDTVFPTRDALFAHIPIHAMDKPSGNRKPQPVERLTCRVCGMVCPTRNALFQHIPIHQRGDMESDTLPVVTPPPVQPVQEPAPFASPFAERNPDVDLTAREPGAVDFYPVVVSPVPFHPASPPRTYRGGQAPSSTRRHTPYVRTSESRYNRKHPSHTASGNGKPQPIERLTCKVCGTVFPTRNALFQHIPIHEQGDAKSDTPPVVAPPPVQPVQEPAPLASPFAERNKNADLTREPGAVDFYPIVASPVPFHPASPPRTYRGGQAPSSTYRHTPYVRPSASRYSLKHPSKAVSIGDVRQSNLARRRARRQAPLPEVPMDWEPTYAEVTIRAETDDFEKFGRMKNAPFKLPRPQPKKHNKKTSRSAH</sequence>
<reference evidence="10 11" key="1">
    <citation type="journal article" date="2010" name="Proc. Natl. Acad. Sci. U.S.A.">
        <title>Insights into evolution of multicellular fungi from the assembled chromosomes of the mushroom Coprinopsis cinerea (Coprinus cinereus).</title>
        <authorList>
            <person name="Stajich J.E."/>
            <person name="Wilke S.K."/>
            <person name="Ahren D."/>
            <person name="Au C.H."/>
            <person name="Birren B.W."/>
            <person name="Borodovsky M."/>
            <person name="Burns C."/>
            <person name="Canback B."/>
            <person name="Casselton L.A."/>
            <person name="Cheng C.K."/>
            <person name="Deng J."/>
            <person name="Dietrich F.S."/>
            <person name="Fargo D.C."/>
            <person name="Farman M.L."/>
            <person name="Gathman A.C."/>
            <person name="Goldberg J."/>
            <person name="Guigo R."/>
            <person name="Hoegger P.J."/>
            <person name="Hooker J.B."/>
            <person name="Huggins A."/>
            <person name="James T.Y."/>
            <person name="Kamada T."/>
            <person name="Kilaru S."/>
            <person name="Kodira C."/>
            <person name="Kues U."/>
            <person name="Kupfer D."/>
            <person name="Kwan H.S."/>
            <person name="Lomsadze A."/>
            <person name="Li W."/>
            <person name="Lilly W.W."/>
            <person name="Ma L.J."/>
            <person name="Mackey A.J."/>
            <person name="Manning G."/>
            <person name="Martin F."/>
            <person name="Muraguchi H."/>
            <person name="Natvig D.O."/>
            <person name="Palmerini H."/>
            <person name="Ramesh M.A."/>
            <person name="Rehmeyer C.J."/>
            <person name="Roe B.A."/>
            <person name="Shenoy N."/>
            <person name="Stanke M."/>
            <person name="Ter-Hovhannisyan V."/>
            <person name="Tunlid A."/>
            <person name="Velagapudi R."/>
            <person name="Vision T.J."/>
            <person name="Zeng Q."/>
            <person name="Zolan M.E."/>
            <person name="Pukkila P.J."/>
        </authorList>
    </citation>
    <scope>NUCLEOTIDE SEQUENCE [LARGE SCALE GENOMIC DNA]</scope>
    <source>
        <strain evidence="11">Okayama-7 / 130 / ATCC MYA-4618 / FGSC 9003</strain>
    </source>
</reference>
<dbReference type="SUPFAM" id="SSF57667">
    <property type="entry name" value="beta-beta-alpha zinc fingers"/>
    <property type="match status" value="2"/>
</dbReference>
<dbReference type="Gene3D" id="3.30.160.60">
    <property type="entry name" value="Classic Zinc Finger"/>
    <property type="match status" value="1"/>
</dbReference>
<feature type="domain" description="C2H2-type" evidence="9">
    <location>
        <begin position="58"/>
        <end position="85"/>
    </location>
</feature>
<dbReference type="GO" id="GO:0008270">
    <property type="term" value="F:zinc ion binding"/>
    <property type="evidence" value="ECO:0007669"/>
    <property type="project" value="UniProtKB-KW"/>
</dbReference>
<evidence type="ECO:0000313" key="11">
    <source>
        <dbReference type="Proteomes" id="UP000001861"/>
    </source>
</evidence>
<dbReference type="GeneID" id="6011577"/>
<gene>
    <name evidence="10" type="ORF">CC1G_06454</name>
</gene>
<keyword evidence="2" id="KW-0677">Repeat</keyword>
<feature type="region of interest" description="Disordered" evidence="8">
    <location>
        <begin position="183"/>
        <end position="227"/>
    </location>
</feature>
<evidence type="ECO:0000256" key="2">
    <source>
        <dbReference type="ARBA" id="ARBA00022737"/>
    </source>
</evidence>
<dbReference type="GO" id="GO:0005634">
    <property type="term" value="C:nucleus"/>
    <property type="evidence" value="ECO:0007669"/>
    <property type="project" value="TreeGrafter"/>
</dbReference>
<dbReference type="HOGENOM" id="CLU_640954_0_0_1"/>
<dbReference type="KEGG" id="cci:CC1G_06454"/>
<keyword evidence="1" id="KW-0479">Metal-binding</keyword>
<feature type="domain" description="C2H2-type" evidence="9">
    <location>
        <begin position="232"/>
        <end position="259"/>
    </location>
</feature>
<name>A8NN57_COPC7</name>
<comment type="caution">
    <text evidence="10">The sequence shown here is derived from an EMBL/GenBank/DDBJ whole genome shotgun (WGS) entry which is preliminary data.</text>
</comment>
<feature type="domain" description="C2H2-type" evidence="9">
    <location>
        <begin position="19"/>
        <end position="46"/>
    </location>
</feature>
<dbReference type="PROSITE" id="PS00028">
    <property type="entry name" value="ZINC_FINGER_C2H2_1"/>
    <property type="match status" value="4"/>
</dbReference>
<keyword evidence="3 7" id="KW-0863">Zinc-finger</keyword>
<feature type="region of interest" description="Disordered" evidence="8">
    <location>
        <begin position="404"/>
        <end position="428"/>
    </location>
</feature>
<dbReference type="PANTHER" id="PTHR45988:SF18">
    <property type="entry name" value="C2H2-TYPE ZINC FINGER FAMILY PROTEIN"/>
    <property type="match status" value="1"/>
</dbReference>
<dbReference type="InterPro" id="IPR036236">
    <property type="entry name" value="Znf_C2H2_sf"/>
</dbReference>
<dbReference type="PANTHER" id="PTHR45988">
    <property type="entry name" value="C2H2 TYPE ZINC FINGER TRANSCRIPTION FACTOR FAMILY-RELATED"/>
    <property type="match status" value="1"/>
</dbReference>
<dbReference type="InterPro" id="IPR044653">
    <property type="entry name" value="AZF1/2/3-like"/>
</dbReference>
<keyword evidence="5" id="KW-0805">Transcription regulation</keyword>
<dbReference type="Proteomes" id="UP000001861">
    <property type="component" value="Unassembled WGS sequence"/>
</dbReference>
<evidence type="ECO:0000256" key="3">
    <source>
        <dbReference type="ARBA" id="ARBA00022771"/>
    </source>
</evidence>
<feature type="region of interest" description="Disordered" evidence="8">
    <location>
        <begin position="315"/>
        <end position="376"/>
    </location>
</feature>
<organism evidence="10 11">
    <name type="scientific">Coprinopsis cinerea (strain Okayama-7 / 130 / ATCC MYA-4618 / FGSC 9003)</name>
    <name type="common">Inky cap fungus</name>
    <name type="synonym">Hormographiella aspergillata</name>
    <dbReference type="NCBI Taxonomy" id="240176"/>
    <lineage>
        <taxon>Eukaryota</taxon>
        <taxon>Fungi</taxon>
        <taxon>Dikarya</taxon>
        <taxon>Basidiomycota</taxon>
        <taxon>Agaricomycotina</taxon>
        <taxon>Agaricomycetes</taxon>
        <taxon>Agaricomycetidae</taxon>
        <taxon>Agaricales</taxon>
        <taxon>Agaricineae</taxon>
        <taxon>Psathyrellaceae</taxon>
        <taxon>Coprinopsis</taxon>
    </lineage>
</organism>
<proteinExistence type="predicted"/>
<evidence type="ECO:0000256" key="7">
    <source>
        <dbReference type="PROSITE-ProRule" id="PRU00042"/>
    </source>
</evidence>
<dbReference type="SMART" id="SM00355">
    <property type="entry name" value="ZnF_C2H2"/>
    <property type="match status" value="4"/>
</dbReference>
<feature type="compositionally biased region" description="Basic residues" evidence="8">
    <location>
        <begin position="415"/>
        <end position="428"/>
    </location>
</feature>
<evidence type="ECO:0000259" key="9">
    <source>
        <dbReference type="PROSITE" id="PS50157"/>
    </source>
</evidence>
<dbReference type="InterPro" id="IPR013087">
    <property type="entry name" value="Znf_C2H2_type"/>
</dbReference>
<dbReference type="RefSeq" id="XP_001835051.2">
    <property type="nucleotide sequence ID" value="XM_001834999.2"/>
</dbReference>
<dbReference type="InParanoid" id="A8NN57"/>
<evidence type="ECO:0000256" key="5">
    <source>
        <dbReference type="ARBA" id="ARBA00023015"/>
    </source>
</evidence>
<evidence type="ECO:0000256" key="1">
    <source>
        <dbReference type="ARBA" id="ARBA00022723"/>
    </source>
</evidence>
<dbReference type="GO" id="GO:0003700">
    <property type="term" value="F:DNA-binding transcription factor activity"/>
    <property type="evidence" value="ECO:0007669"/>
    <property type="project" value="InterPro"/>
</dbReference>
<dbReference type="PROSITE" id="PS50157">
    <property type="entry name" value="ZINC_FINGER_C2H2_2"/>
    <property type="match status" value="3"/>
</dbReference>
<keyword evidence="4" id="KW-0862">Zinc</keyword>
<evidence type="ECO:0000313" key="10">
    <source>
        <dbReference type="EMBL" id="EAU86693.2"/>
    </source>
</evidence>